<keyword evidence="2" id="KW-1185">Reference proteome</keyword>
<dbReference type="STRING" id="1316194.A0A1Q5UJD1"/>
<protein>
    <submittedName>
        <fullName evidence="1">Uncharacterized protein</fullName>
    </submittedName>
</protein>
<dbReference type="AlphaFoldDB" id="A0A1Q5UJD1"/>
<reference evidence="1 2" key="1">
    <citation type="submission" date="2016-10" db="EMBL/GenBank/DDBJ databases">
        <title>Genome sequence of the ascomycete fungus Penicillium subrubescens.</title>
        <authorList>
            <person name="De Vries R.P."/>
            <person name="Peng M."/>
            <person name="Dilokpimol A."/>
            <person name="Hilden K."/>
            <person name="Makela M.R."/>
            <person name="Grigoriev I."/>
            <person name="Riley R."/>
            <person name="Granchi Z."/>
        </authorList>
    </citation>
    <scope>NUCLEOTIDE SEQUENCE [LARGE SCALE GENOMIC DNA]</scope>
    <source>
        <strain evidence="1 2">CBS 132785</strain>
    </source>
</reference>
<evidence type="ECO:0000313" key="2">
    <source>
        <dbReference type="Proteomes" id="UP000186955"/>
    </source>
</evidence>
<proteinExistence type="predicted"/>
<gene>
    <name evidence="1" type="ORF">PENSUB_1674</name>
</gene>
<organism evidence="1 2">
    <name type="scientific">Penicillium subrubescens</name>
    <dbReference type="NCBI Taxonomy" id="1316194"/>
    <lineage>
        <taxon>Eukaryota</taxon>
        <taxon>Fungi</taxon>
        <taxon>Dikarya</taxon>
        <taxon>Ascomycota</taxon>
        <taxon>Pezizomycotina</taxon>
        <taxon>Eurotiomycetes</taxon>
        <taxon>Eurotiomycetidae</taxon>
        <taxon>Eurotiales</taxon>
        <taxon>Aspergillaceae</taxon>
        <taxon>Penicillium</taxon>
    </lineage>
</organism>
<evidence type="ECO:0000313" key="1">
    <source>
        <dbReference type="EMBL" id="OKP12581.1"/>
    </source>
</evidence>
<dbReference type="Proteomes" id="UP000186955">
    <property type="component" value="Unassembled WGS sequence"/>
</dbReference>
<name>A0A1Q5UJD1_9EURO</name>
<sequence length="119" mass="13693">MSFESSVFSDVFSDVFRIICLDRSRHNTNWVINAIVDWKDKGTISQKDWKALKIGFETTVKLPTSPFVKFRKEPDIYIRPYNSGSKFLPPIAFEVGWTETTSKLYDDVRTLLEGGNGHI</sequence>
<comment type="caution">
    <text evidence="1">The sequence shown here is derived from an EMBL/GenBank/DDBJ whole genome shotgun (WGS) entry which is preliminary data.</text>
</comment>
<accession>A0A1Q5UJD1</accession>
<dbReference type="EMBL" id="MNBE01000183">
    <property type="protein sequence ID" value="OKP12581.1"/>
    <property type="molecule type" value="Genomic_DNA"/>
</dbReference>